<dbReference type="Pfam" id="PF03129">
    <property type="entry name" value="HGTP_anticodon"/>
    <property type="match status" value="1"/>
</dbReference>
<feature type="domain" description="TGS" evidence="16">
    <location>
        <begin position="93"/>
        <end position="157"/>
    </location>
</feature>
<evidence type="ECO:0000256" key="7">
    <source>
        <dbReference type="ARBA" id="ARBA00022741"/>
    </source>
</evidence>
<dbReference type="GO" id="GO:0006435">
    <property type="term" value="P:threonyl-tRNA aminoacylation"/>
    <property type="evidence" value="ECO:0007669"/>
    <property type="project" value="InterPro"/>
</dbReference>
<keyword evidence="8" id="KW-0067">ATP-binding</keyword>
<evidence type="ECO:0000256" key="13">
    <source>
        <dbReference type="ARBA" id="ARBA00031900"/>
    </source>
</evidence>
<evidence type="ECO:0000256" key="8">
    <source>
        <dbReference type="ARBA" id="ARBA00022840"/>
    </source>
</evidence>
<keyword evidence="5" id="KW-0963">Cytoplasm</keyword>
<keyword evidence="9" id="KW-0648">Protein biosynthesis</keyword>
<dbReference type="GO" id="GO:0005524">
    <property type="term" value="F:ATP binding"/>
    <property type="evidence" value="ECO:0007669"/>
    <property type="project" value="UniProtKB-KW"/>
</dbReference>
<evidence type="ECO:0000313" key="18">
    <source>
        <dbReference type="Proteomes" id="UP000728185"/>
    </source>
</evidence>
<protein>
    <recommendedName>
        <fullName evidence="4">threonine--tRNA ligase</fullName>
        <ecNumber evidence="4">6.1.1.3</ecNumber>
    </recommendedName>
    <alternativeName>
        <fullName evidence="13">Threonyl-tRNA synthetase</fullName>
    </alternativeName>
</protein>
<dbReference type="Gene3D" id="3.30.930.10">
    <property type="entry name" value="Bira Bifunctional Protein, Domain 2"/>
    <property type="match status" value="1"/>
</dbReference>
<dbReference type="InterPro" id="IPR012676">
    <property type="entry name" value="TGS-like"/>
</dbReference>
<keyword evidence="11" id="KW-0496">Mitochondrion</keyword>
<dbReference type="Gene3D" id="3.10.20.30">
    <property type="match status" value="1"/>
</dbReference>
<proteinExistence type="inferred from homology"/>
<dbReference type="PANTHER" id="PTHR11451:SF46">
    <property type="entry name" value="THREONINE--TRNA LIGASE"/>
    <property type="match status" value="1"/>
</dbReference>
<dbReference type="FunFam" id="3.40.50.800:FF:000003">
    <property type="entry name" value="Threonine--tRNA ligase 2, cytoplasmic"/>
    <property type="match status" value="1"/>
</dbReference>
<evidence type="ECO:0000256" key="4">
    <source>
        <dbReference type="ARBA" id="ARBA00013163"/>
    </source>
</evidence>
<evidence type="ECO:0000256" key="14">
    <source>
        <dbReference type="ARBA" id="ARBA00049515"/>
    </source>
</evidence>
<dbReference type="InterPro" id="IPR012947">
    <property type="entry name" value="tRNA_SAD"/>
</dbReference>
<dbReference type="CDD" id="cd00860">
    <property type="entry name" value="ThrRS_anticodon"/>
    <property type="match status" value="1"/>
</dbReference>
<dbReference type="Proteomes" id="UP000728185">
    <property type="component" value="Unassembled WGS sequence"/>
</dbReference>
<dbReference type="InterPro" id="IPR047246">
    <property type="entry name" value="ThrRS_anticodon"/>
</dbReference>
<dbReference type="CDD" id="cd01667">
    <property type="entry name" value="TGS_ThrRS"/>
    <property type="match status" value="1"/>
</dbReference>
<dbReference type="InterPro" id="IPR012675">
    <property type="entry name" value="Beta-grasp_dom_sf"/>
</dbReference>
<name>A0A8E0S803_9TREM</name>
<evidence type="ECO:0000256" key="3">
    <source>
        <dbReference type="ARBA" id="ARBA00008226"/>
    </source>
</evidence>
<dbReference type="InterPro" id="IPR018163">
    <property type="entry name" value="Thr/Ala-tRNA-synth_IIc_edit"/>
</dbReference>
<reference evidence="17" key="1">
    <citation type="submission" date="2019-05" db="EMBL/GenBank/DDBJ databases">
        <title>Annotation for the trematode Fasciolopsis buski.</title>
        <authorList>
            <person name="Choi Y.-J."/>
        </authorList>
    </citation>
    <scope>NUCLEOTIDE SEQUENCE</scope>
    <source>
        <strain evidence="17">HT</strain>
        <tissue evidence="17">Whole worm</tissue>
    </source>
</reference>
<dbReference type="SUPFAM" id="SSF81271">
    <property type="entry name" value="TGS-like"/>
    <property type="match status" value="1"/>
</dbReference>
<comment type="catalytic activity">
    <reaction evidence="14">
        <text>tRNA(Thr) + L-threonine + ATP = L-threonyl-tRNA(Thr) + AMP + diphosphate + H(+)</text>
        <dbReference type="Rhea" id="RHEA:24624"/>
        <dbReference type="Rhea" id="RHEA-COMP:9670"/>
        <dbReference type="Rhea" id="RHEA-COMP:9704"/>
        <dbReference type="ChEBI" id="CHEBI:15378"/>
        <dbReference type="ChEBI" id="CHEBI:30616"/>
        <dbReference type="ChEBI" id="CHEBI:33019"/>
        <dbReference type="ChEBI" id="CHEBI:57926"/>
        <dbReference type="ChEBI" id="CHEBI:78442"/>
        <dbReference type="ChEBI" id="CHEBI:78534"/>
        <dbReference type="ChEBI" id="CHEBI:456215"/>
        <dbReference type="EC" id="6.1.1.3"/>
    </reaction>
</comment>
<dbReference type="GO" id="GO:0004829">
    <property type="term" value="F:threonine-tRNA ligase activity"/>
    <property type="evidence" value="ECO:0007669"/>
    <property type="project" value="UniProtKB-EC"/>
</dbReference>
<dbReference type="SMART" id="SM00863">
    <property type="entry name" value="tRNA_SAD"/>
    <property type="match status" value="1"/>
</dbReference>
<evidence type="ECO:0000259" key="15">
    <source>
        <dbReference type="PROSITE" id="PS50862"/>
    </source>
</evidence>
<dbReference type="InterPro" id="IPR033728">
    <property type="entry name" value="ThrRS_core"/>
</dbReference>
<dbReference type="InterPro" id="IPR036621">
    <property type="entry name" value="Anticodon-bd_dom_sf"/>
</dbReference>
<dbReference type="FunFam" id="3.10.20.30:FF:000006">
    <property type="entry name" value="Threonine--tRNA ligase, cytoplasmic"/>
    <property type="match status" value="1"/>
</dbReference>
<dbReference type="Pfam" id="PF00587">
    <property type="entry name" value="tRNA-synt_2b"/>
    <property type="match status" value="1"/>
</dbReference>
<evidence type="ECO:0000256" key="9">
    <source>
        <dbReference type="ARBA" id="ARBA00022917"/>
    </source>
</evidence>
<dbReference type="PROSITE" id="PS51880">
    <property type="entry name" value="TGS"/>
    <property type="match status" value="1"/>
</dbReference>
<comment type="similarity">
    <text evidence="3">Belongs to the class-II aminoacyl-tRNA synthetase family.</text>
</comment>
<dbReference type="EC" id="6.1.1.3" evidence="4"/>
<keyword evidence="6 17" id="KW-0436">Ligase</keyword>
<dbReference type="SUPFAM" id="SSF52954">
    <property type="entry name" value="Class II aaRS ABD-related"/>
    <property type="match status" value="1"/>
</dbReference>
<dbReference type="InterPro" id="IPR045864">
    <property type="entry name" value="aa-tRNA-synth_II/BPL/LPL"/>
</dbReference>
<dbReference type="SUPFAM" id="SSF55681">
    <property type="entry name" value="Class II aaRS and biotin synthetases"/>
    <property type="match status" value="1"/>
</dbReference>
<dbReference type="EMBL" id="LUCM01000419">
    <property type="protein sequence ID" value="KAA0200553.1"/>
    <property type="molecule type" value="Genomic_DNA"/>
</dbReference>
<evidence type="ECO:0000256" key="6">
    <source>
        <dbReference type="ARBA" id="ARBA00022598"/>
    </source>
</evidence>
<dbReference type="AlphaFoldDB" id="A0A8E0S803"/>
<evidence type="ECO:0000256" key="1">
    <source>
        <dbReference type="ARBA" id="ARBA00004305"/>
    </source>
</evidence>
<comment type="subcellular location">
    <subcellularLocation>
        <location evidence="2">Cytoplasm</location>
    </subcellularLocation>
    <subcellularLocation>
        <location evidence="1">Mitochondrion matrix</location>
    </subcellularLocation>
</comment>
<dbReference type="GO" id="GO:0005759">
    <property type="term" value="C:mitochondrial matrix"/>
    <property type="evidence" value="ECO:0007669"/>
    <property type="project" value="UniProtKB-SubCell"/>
</dbReference>
<dbReference type="FunFam" id="3.30.930.10:FF:000039">
    <property type="entry name" value="Threonyl-tRNA synthetase, mitochondrial"/>
    <property type="match status" value="1"/>
</dbReference>
<dbReference type="OrthoDB" id="5423599at2759"/>
<evidence type="ECO:0000259" key="16">
    <source>
        <dbReference type="PROSITE" id="PS51880"/>
    </source>
</evidence>
<dbReference type="HAMAP" id="MF_00184">
    <property type="entry name" value="Thr_tRNA_synth"/>
    <property type="match status" value="1"/>
</dbReference>
<keyword evidence="10" id="KW-0809">Transit peptide</keyword>
<dbReference type="InterPro" id="IPR002314">
    <property type="entry name" value="aa-tRNA-synt_IIb"/>
</dbReference>
<dbReference type="Pfam" id="PF07973">
    <property type="entry name" value="tRNA_SAD"/>
    <property type="match status" value="1"/>
</dbReference>
<dbReference type="PRINTS" id="PR01047">
    <property type="entry name" value="TRNASYNTHTHR"/>
</dbReference>
<evidence type="ECO:0000256" key="12">
    <source>
        <dbReference type="ARBA" id="ARBA00023146"/>
    </source>
</evidence>
<dbReference type="CDD" id="cd00771">
    <property type="entry name" value="ThrRS_core"/>
    <property type="match status" value="1"/>
</dbReference>
<keyword evidence="12" id="KW-0030">Aminoacyl-tRNA synthetase</keyword>
<dbReference type="PROSITE" id="PS50862">
    <property type="entry name" value="AA_TRNA_LIGASE_II"/>
    <property type="match status" value="1"/>
</dbReference>
<dbReference type="PANTHER" id="PTHR11451">
    <property type="entry name" value="THREONINE-TRNA LIGASE"/>
    <property type="match status" value="1"/>
</dbReference>
<evidence type="ECO:0000256" key="2">
    <source>
        <dbReference type="ARBA" id="ARBA00004496"/>
    </source>
</evidence>
<dbReference type="InterPro" id="IPR004095">
    <property type="entry name" value="TGS"/>
</dbReference>
<gene>
    <name evidence="17" type="ORF">FBUS_07392</name>
</gene>
<feature type="domain" description="Aminoacyl-transfer RNA synthetases class-II family profile" evidence="15">
    <location>
        <begin position="364"/>
        <end position="694"/>
    </location>
</feature>
<dbReference type="InterPro" id="IPR004154">
    <property type="entry name" value="Anticodon-bd"/>
</dbReference>
<dbReference type="Gene3D" id="3.40.50.800">
    <property type="entry name" value="Anticodon-binding domain"/>
    <property type="match status" value="1"/>
</dbReference>
<evidence type="ECO:0000256" key="5">
    <source>
        <dbReference type="ARBA" id="ARBA00022490"/>
    </source>
</evidence>
<dbReference type="InterPro" id="IPR006195">
    <property type="entry name" value="aa-tRNA-synth_II"/>
</dbReference>
<dbReference type="InterPro" id="IPR002320">
    <property type="entry name" value="Thr-tRNA-ligase_IIa"/>
</dbReference>
<comment type="caution">
    <text evidence="17">The sequence shown here is derived from an EMBL/GenBank/DDBJ whole genome shotgun (WGS) entry which is preliminary data.</text>
</comment>
<keyword evidence="18" id="KW-1185">Reference proteome</keyword>
<evidence type="ECO:0000256" key="11">
    <source>
        <dbReference type="ARBA" id="ARBA00023128"/>
    </source>
</evidence>
<dbReference type="Gene3D" id="3.30.980.10">
    <property type="entry name" value="Threonyl-trna Synthetase, Chain A, domain 2"/>
    <property type="match status" value="1"/>
</dbReference>
<sequence>MRNNSYGKGREVSRLFRGRLIFQGIFHMLRLSFWSLKNLSSSFLFFQAENGLCILSGQLSEKSQPPPPEFIEHRNKLWAKLRKVYEEFVASQARSPIQITLPDGSIVDGKAWETTPMEIAKSINKKLADCAVIARVNGELWDLDRPFEKSASLEVLNFDHKDGQYVFWHSSAHVLGEAMELAYGGHLCYGPPVEEGFYYDMWLPQKDHKGLGPEDHAMLDKICGQICKENQPFERLEMTKKDLLDMFAYNQFKCRIIQEKVTTPTTTVYRCGPLIDLCRGPHVRHTGCIKSMLVTKSSSAYWEGRADAETLQRVYGISFPDPKRLKEWKHLQEEAAKRDHRKLGVEQKLFFFHELSPGSCFFLPAGAHIYNTLVAFIRAEYWRRGFQEVITPNLYNSALWETSGHWQHYSSLSPIFSDLPTSVVSYRSLGAHKCTHEQDNMFKIDVEKQQFGLKPMNCPGHCLMFAKEIRSHRDLPLRFADFGVLHRNEYSGALTGLTRVRRFQQDDAHIFCREDQIKDEIKNCLDFLRYVYGVFGFSFELYLSTRPDKFMGEIEMWDRAEQQLKESLDEMELKWELNPGDGAFYGPKIDITIMDALRRRHQCATIQLDFQMPCRFSLVYACEGDASKPAGDAANDVVAEHVPTAQHPEPNLRRPVIIHRAILGSVERIIAILTESYGGKWPFWLSPRQALVVPVTSANDEYATKVRDQLHGAGFMVSVDTDPGRTLNKKIRTGQLAQYNFILVVGEKETASGTVNVRTRDNKVHGEHTVDHVIERFRALADSKTLEAEQEY</sequence>
<accession>A0A8E0S803</accession>
<dbReference type="SUPFAM" id="SSF55186">
    <property type="entry name" value="ThrRS/AlaRS common domain"/>
    <property type="match status" value="1"/>
</dbReference>
<organism evidence="17 18">
    <name type="scientific">Fasciolopsis buskii</name>
    <dbReference type="NCBI Taxonomy" id="27845"/>
    <lineage>
        <taxon>Eukaryota</taxon>
        <taxon>Metazoa</taxon>
        <taxon>Spiralia</taxon>
        <taxon>Lophotrochozoa</taxon>
        <taxon>Platyhelminthes</taxon>
        <taxon>Trematoda</taxon>
        <taxon>Digenea</taxon>
        <taxon>Plagiorchiida</taxon>
        <taxon>Echinostomata</taxon>
        <taxon>Echinostomatoidea</taxon>
        <taxon>Fasciolidae</taxon>
        <taxon>Fasciolopsis</taxon>
    </lineage>
</organism>
<evidence type="ECO:0000256" key="10">
    <source>
        <dbReference type="ARBA" id="ARBA00022946"/>
    </source>
</evidence>
<evidence type="ECO:0000313" key="17">
    <source>
        <dbReference type="EMBL" id="KAA0200553.1"/>
    </source>
</evidence>
<keyword evidence="7" id="KW-0547">Nucleotide-binding</keyword>
<dbReference type="Pfam" id="PF02824">
    <property type="entry name" value="TGS"/>
    <property type="match status" value="1"/>
</dbReference>
<dbReference type="FunFam" id="3.30.980.10:FF:000003">
    <property type="entry name" value="Threonine--tRNA ligase, cytoplasmic"/>
    <property type="match status" value="1"/>
</dbReference>